<keyword evidence="5 8" id="KW-0418">Kinase</keyword>
<protein>
    <recommendedName>
        <fullName evidence="2">histidine kinase</fullName>
        <ecNumber evidence="2">2.7.13.3</ecNumber>
    </recommendedName>
</protein>
<organism evidence="8 9">
    <name type="scientific">Pedobacter ureilyticus</name>
    <dbReference type="NCBI Taxonomy" id="1393051"/>
    <lineage>
        <taxon>Bacteria</taxon>
        <taxon>Pseudomonadati</taxon>
        <taxon>Bacteroidota</taxon>
        <taxon>Sphingobacteriia</taxon>
        <taxon>Sphingobacteriales</taxon>
        <taxon>Sphingobacteriaceae</taxon>
        <taxon>Pedobacter</taxon>
    </lineage>
</organism>
<evidence type="ECO:0000313" key="8">
    <source>
        <dbReference type="EMBL" id="MFN0256585.1"/>
    </source>
</evidence>
<dbReference type="PANTHER" id="PTHR45453:SF1">
    <property type="entry name" value="PHOSPHATE REGULON SENSOR PROTEIN PHOR"/>
    <property type="match status" value="1"/>
</dbReference>
<reference evidence="8 9" key="1">
    <citation type="submission" date="2024-12" db="EMBL/GenBank/DDBJ databases">
        <authorList>
            <person name="Hu S."/>
        </authorList>
    </citation>
    <scope>NUCLEOTIDE SEQUENCE [LARGE SCALE GENOMIC DNA]</scope>
    <source>
        <strain evidence="8 9">THG-T11</strain>
    </source>
</reference>
<evidence type="ECO:0000256" key="6">
    <source>
        <dbReference type="ARBA" id="ARBA00023012"/>
    </source>
</evidence>
<dbReference type="SUPFAM" id="SSF55781">
    <property type="entry name" value="GAF domain-like"/>
    <property type="match status" value="1"/>
</dbReference>
<evidence type="ECO:0000256" key="3">
    <source>
        <dbReference type="ARBA" id="ARBA00022553"/>
    </source>
</evidence>
<gene>
    <name evidence="8" type="ORF">E6A44_013435</name>
</gene>
<dbReference type="Pfam" id="PF00512">
    <property type="entry name" value="HisKA"/>
    <property type="match status" value="1"/>
</dbReference>
<dbReference type="GO" id="GO:0016301">
    <property type="term" value="F:kinase activity"/>
    <property type="evidence" value="ECO:0007669"/>
    <property type="project" value="UniProtKB-KW"/>
</dbReference>
<keyword evidence="3" id="KW-0597">Phosphoprotein</keyword>
<name>A0ABW9J8S4_9SPHI</name>
<evidence type="ECO:0000256" key="5">
    <source>
        <dbReference type="ARBA" id="ARBA00022777"/>
    </source>
</evidence>
<evidence type="ECO:0000256" key="2">
    <source>
        <dbReference type="ARBA" id="ARBA00012438"/>
    </source>
</evidence>
<dbReference type="EC" id="2.7.13.3" evidence="2"/>
<dbReference type="EMBL" id="SSHJ02000007">
    <property type="protein sequence ID" value="MFN0256585.1"/>
    <property type="molecule type" value="Genomic_DNA"/>
</dbReference>
<dbReference type="PANTHER" id="PTHR45453">
    <property type="entry name" value="PHOSPHATE REGULON SENSOR PROTEIN PHOR"/>
    <property type="match status" value="1"/>
</dbReference>
<comment type="caution">
    <text evidence="8">The sequence shown here is derived from an EMBL/GenBank/DDBJ whole genome shotgun (WGS) entry which is preliminary data.</text>
</comment>
<keyword evidence="6" id="KW-0902">Two-component regulatory system</keyword>
<dbReference type="Gene3D" id="1.10.287.130">
    <property type="match status" value="1"/>
</dbReference>
<dbReference type="CDD" id="cd00082">
    <property type="entry name" value="HisKA"/>
    <property type="match status" value="1"/>
</dbReference>
<dbReference type="Proteomes" id="UP001517247">
    <property type="component" value="Unassembled WGS sequence"/>
</dbReference>
<dbReference type="RefSeq" id="WP_138723680.1">
    <property type="nucleotide sequence ID" value="NZ_SSHJ02000007.1"/>
</dbReference>
<dbReference type="SUPFAM" id="SSF47384">
    <property type="entry name" value="Homodimeric domain of signal transducing histidine kinase"/>
    <property type="match status" value="1"/>
</dbReference>
<evidence type="ECO:0000256" key="4">
    <source>
        <dbReference type="ARBA" id="ARBA00022679"/>
    </source>
</evidence>
<dbReference type="InterPro" id="IPR036097">
    <property type="entry name" value="HisK_dim/P_sf"/>
</dbReference>
<accession>A0ABW9J8S4</accession>
<dbReference type="InterPro" id="IPR050351">
    <property type="entry name" value="BphY/WalK/GraS-like"/>
</dbReference>
<keyword evidence="9" id="KW-1185">Reference proteome</keyword>
<sequence>MIKKIEMSSDKYLARSLNLINKLLAKSLRFSAFHMVIASDDQNIPSEDTELSDIIINEFPNIKEVTTLKKHPFKGLASNIKSLTIAPIFSSLGNKLGHLVLLDNKERALSIEEEAMLTDFTNIIGNTVEKHIESQQLQLIFTDFIHKTIHDLKNPLTSISLTTELLKRKADDPKMVGNFSEKLDKANKRLFSNLEELKSAFPINDRSFKLNNTEVNIGELIENIRTETPNINVHFGKSSEITVFGDYNRLKEAIKQLIAHIGSIVIEIVHYINDNVAVIEIKSNESGNDTETSALTISKTLIQMHKGKIETLEKGYAIYLPAEVS</sequence>
<comment type="catalytic activity">
    <reaction evidence="1">
        <text>ATP + protein L-histidine = ADP + protein N-phospho-L-histidine.</text>
        <dbReference type="EC" id="2.7.13.3"/>
    </reaction>
</comment>
<dbReference type="InterPro" id="IPR003661">
    <property type="entry name" value="HisK_dim/P_dom"/>
</dbReference>
<keyword evidence="4" id="KW-0808">Transferase</keyword>
<feature type="domain" description="Signal transduction histidine kinase dimerisation/phosphoacceptor" evidence="7">
    <location>
        <begin position="144"/>
        <end position="191"/>
    </location>
</feature>
<evidence type="ECO:0000256" key="1">
    <source>
        <dbReference type="ARBA" id="ARBA00000085"/>
    </source>
</evidence>
<evidence type="ECO:0000259" key="7">
    <source>
        <dbReference type="Pfam" id="PF00512"/>
    </source>
</evidence>
<proteinExistence type="predicted"/>
<evidence type="ECO:0000313" key="9">
    <source>
        <dbReference type="Proteomes" id="UP001517247"/>
    </source>
</evidence>